<dbReference type="InterPro" id="IPR055787">
    <property type="entry name" value="DUF7363"/>
</dbReference>
<proteinExistence type="predicted"/>
<keyword evidence="6" id="KW-1185">Reference proteome</keyword>
<feature type="domain" description="DUF7379" evidence="4">
    <location>
        <begin position="235"/>
        <end position="420"/>
    </location>
</feature>
<accession>A0A7X4K6Y4</accession>
<dbReference type="InterPro" id="IPR024983">
    <property type="entry name" value="CHAT_dom"/>
</dbReference>
<dbReference type="InterPro" id="IPR029058">
    <property type="entry name" value="AB_hydrolase_fold"/>
</dbReference>
<dbReference type="Pfam" id="PF12770">
    <property type="entry name" value="CHAT"/>
    <property type="match status" value="1"/>
</dbReference>
<dbReference type="Pfam" id="PF24063">
    <property type="entry name" value="DUF7363"/>
    <property type="match status" value="1"/>
</dbReference>
<reference evidence="5 6" key="1">
    <citation type="submission" date="2019-12" db="EMBL/GenBank/DDBJ databases">
        <authorList>
            <person name="Feng G."/>
            <person name="Zhu H."/>
        </authorList>
    </citation>
    <scope>NUCLEOTIDE SEQUENCE [LARGE SCALE GENOMIC DNA]</scope>
    <source>
        <strain evidence="5 6">FGD1</strain>
    </source>
</reference>
<feature type="compositionally biased region" description="Pro residues" evidence="1">
    <location>
        <begin position="555"/>
        <end position="570"/>
    </location>
</feature>
<dbReference type="PANTHER" id="PTHR48125:SF10">
    <property type="entry name" value="OS12G0136300 PROTEIN"/>
    <property type="match status" value="1"/>
</dbReference>
<feature type="region of interest" description="Disordered" evidence="1">
    <location>
        <begin position="552"/>
        <end position="593"/>
    </location>
</feature>
<dbReference type="EMBL" id="WVTD01000004">
    <property type="protein sequence ID" value="MYL97477.1"/>
    <property type="molecule type" value="Genomic_DNA"/>
</dbReference>
<feature type="domain" description="DUF7363" evidence="3">
    <location>
        <begin position="651"/>
        <end position="755"/>
    </location>
</feature>
<dbReference type="InterPro" id="IPR055803">
    <property type="entry name" value="DUF7379"/>
</dbReference>
<dbReference type="RefSeq" id="WP_160985221.1">
    <property type="nucleotide sequence ID" value="NZ_WVTD01000004.1"/>
</dbReference>
<name>A0A7X4K6Y4_9SPHN</name>
<dbReference type="PANTHER" id="PTHR48125">
    <property type="entry name" value="LP07818P1"/>
    <property type="match status" value="1"/>
</dbReference>
<dbReference type="SUPFAM" id="SSF53474">
    <property type="entry name" value="alpha/beta-Hydrolases"/>
    <property type="match status" value="1"/>
</dbReference>
<protein>
    <submittedName>
        <fullName evidence="5">CHAT domain-containing protein</fullName>
    </submittedName>
</protein>
<sequence>MVQTPATGVRLVGVIEVEAAPAALRRSRAGGGAGGEAEAVLDGALAQAGMDVVADLVVAPPAVPAPPAPASRHERRAPSPQVESPRVEVDVAPGESALVLVEGEDGVFHWVFPDELHSATPEIAASDALRRTRGGAGQETLTFTLAPPGESPAASERRGLGSAIVDRLIEPVRIRVARFVAAQAIDLAVARIEGDLVEGLVAMDGPAVGWVAGAAPAPAPARARIEGLDRPARVLLFVHGTFSSVRGSFGALEATPAGRSFLEQARLRYDLVLGVDHRTLAVDPEANAALFEQALAFLPDGTEVDAVAFSRGGLVLRSTVARLGERLRFGKLVFVGCTNAGTHLAEPANWRTLVDLYTSILMAGTTLLGAATAPLVGMVTQQAIKFVAGFVKAMPLVGVEEGRVPGLAAMRPGSETIRRLARADALGTAGPVHVVASNFEPARGAATGIAGKLALFVGDRVVDRFFRDEANDLVVDTASMTDFGDAAEAPSFPLLREMPLEDAVYHVIYFAVPSVAEALHDWLLGDERRAAALPGPPPPGEPAIAPGAAMLPAAVAPPSPAPSKPSPPKASPGERRRSRSAPPEPFPAVPSDGGMMFRAFPDLPGADMLGDGIETAAAAVESVTPPHATASPHATLPPALPVPAAACFFAAEMDSAPVVARPVPLFVTVSRERIVAEGPHAGATMSPIAVSPSQPIAVTVTGLANCAVVGAAVKHVSVPDDAAGLRFQVEGFAPGLARVQVEIQQDGLPLASLLLEPVFLAGSGDKVCARVAAVPDRAAAGNAATLRIYELRQQDGSLLIRYDLSGRGLAETWDKVLPASFSMESFVGQFLGKLDAAYRQSRTEYRLFLARITEFAIDATNQLVPQDVRHALWEHRDRIDAIQVIADSPYMPWELLYIDDPAGGGRENRGFLAEWGLVRWMYNAVWPADTLHLRPDRVRYVIPDYLNVEDRLPQATQERDMLAQLFEGKAAAVERFEGEGQSESVGRFLARNAAECDLLHFACHGEAQQMAVLNSDLVLSGEVTDKGTIAEDLLSSSAVKRRALFHERGSEPSGMVFVNACQTGRAGEGISGVSGFADAFLRPVTEGGAAVFVGALWSVGDTLARTFAETFYTRLLAGDRLVDAVKAGRVACQGESDFTWLAYTVYGNPFARAR</sequence>
<dbReference type="Gene3D" id="3.40.50.1820">
    <property type="entry name" value="alpha/beta hydrolase"/>
    <property type="match status" value="1"/>
</dbReference>
<evidence type="ECO:0000259" key="3">
    <source>
        <dbReference type="Pfam" id="PF24063"/>
    </source>
</evidence>
<gene>
    <name evidence="5" type="ORF">GR702_06780</name>
</gene>
<organism evidence="5 6">
    <name type="scientific">Novosphingobium silvae</name>
    <dbReference type="NCBI Taxonomy" id="2692619"/>
    <lineage>
        <taxon>Bacteria</taxon>
        <taxon>Pseudomonadati</taxon>
        <taxon>Pseudomonadota</taxon>
        <taxon>Alphaproteobacteria</taxon>
        <taxon>Sphingomonadales</taxon>
        <taxon>Sphingomonadaceae</taxon>
        <taxon>Novosphingobium</taxon>
    </lineage>
</organism>
<evidence type="ECO:0000313" key="6">
    <source>
        <dbReference type="Proteomes" id="UP000465810"/>
    </source>
</evidence>
<evidence type="ECO:0000256" key="1">
    <source>
        <dbReference type="SAM" id="MobiDB-lite"/>
    </source>
</evidence>
<comment type="caution">
    <text evidence="5">The sequence shown here is derived from an EMBL/GenBank/DDBJ whole genome shotgun (WGS) entry which is preliminary data.</text>
</comment>
<evidence type="ECO:0000259" key="2">
    <source>
        <dbReference type="Pfam" id="PF12770"/>
    </source>
</evidence>
<feature type="region of interest" description="Disordered" evidence="1">
    <location>
        <begin position="64"/>
        <end position="88"/>
    </location>
</feature>
<evidence type="ECO:0000259" key="4">
    <source>
        <dbReference type="Pfam" id="PF24096"/>
    </source>
</evidence>
<dbReference type="Pfam" id="PF24096">
    <property type="entry name" value="DUF7379"/>
    <property type="match status" value="1"/>
</dbReference>
<dbReference type="Proteomes" id="UP000465810">
    <property type="component" value="Unassembled WGS sequence"/>
</dbReference>
<dbReference type="AlphaFoldDB" id="A0A7X4K6Y4"/>
<feature type="domain" description="CHAT" evidence="2">
    <location>
        <begin position="950"/>
        <end position="1147"/>
    </location>
</feature>
<evidence type="ECO:0000313" key="5">
    <source>
        <dbReference type="EMBL" id="MYL97477.1"/>
    </source>
</evidence>